<dbReference type="SMART" id="SM00289">
    <property type="entry name" value="WR1"/>
    <property type="match status" value="8"/>
</dbReference>
<dbReference type="PROSITE" id="PS50279">
    <property type="entry name" value="BPTI_KUNITZ_2"/>
    <property type="match status" value="8"/>
</dbReference>
<dbReference type="EMBL" id="JAVFWL010000006">
    <property type="protein sequence ID" value="KAK6759443.1"/>
    <property type="molecule type" value="Genomic_DNA"/>
</dbReference>
<comment type="caution">
    <text evidence="3">The sequence shown here is derived from an EMBL/GenBank/DDBJ whole genome shotgun (WGS) entry which is preliminary data.</text>
</comment>
<dbReference type="Proteomes" id="UP001303046">
    <property type="component" value="Unassembled WGS sequence"/>
</dbReference>
<dbReference type="InterPro" id="IPR006150">
    <property type="entry name" value="Cys_repeat_1"/>
</dbReference>
<evidence type="ECO:0000256" key="1">
    <source>
        <dbReference type="SAM" id="MobiDB-lite"/>
    </source>
</evidence>
<dbReference type="PRINTS" id="PR00759">
    <property type="entry name" value="BASICPTASE"/>
</dbReference>
<dbReference type="InterPro" id="IPR036880">
    <property type="entry name" value="Kunitz_BPTI_sf"/>
</dbReference>
<evidence type="ECO:0000313" key="4">
    <source>
        <dbReference type="Proteomes" id="UP001303046"/>
    </source>
</evidence>
<dbReference type="InterPro" id="IPR028150">
    <property type="entry name" value="Lustrin_cystein"/>
</dbReference>
<feature type="domain" description="BPTI/Kunitz inhibitor" evidence="2">
    <location>
        <begin position="457"/>
        <end position="511"/>
    </location>
</feature>
<feature type="domain" description="BPTI/Kunitz inhibitor" evidence="2">
    <location>
        <begin position="773"/>
        <end position="823"/>
    </location>
</feature>
<dbReference type="Pfam" id="PF14625">
    <property type="entry name" value="Lustrin_cystein"/>
    <property type="match status" value="8"/>
</dbReference>
<reference evidence="3 4" key="1">
    <citation type="submission" date="2023-08" db="EMBL/GenBank/DDBJ databases">
        <title>A Necator americanus chromosomal reference genome.</title>
        <authorList>
            <person name="Ilik V."/>
            <person name="Petrzelkova K.J."/>
            <person name="Pardy F."/>
            <person name="Fuh T."/>
            <person name="Niatou-Singa F.S."/>
            <person name="Gouil Q."/>
            <person name="Baker L."/>
            <person name="Ritchie M.E."/>
            <person name="Jex A.R."/>
            <person name="Gazzola D."/>
            <person name="Li H."/>
            <person name="Toshio Fujiwara R."/>
            <person name="Zhan B."/>
            <person name="Aroian R.V."/>
            <person name="Pafco B."/>
            <person name="Schwarz E.M."/>
        </authorList>
    </citation>
    <scope>NUCLEOTIDE SEQUENCE [LARGE SCALE GENOMIC DNA]</scope>
    <source>
        <strain evidence="3 4">Aroian</strain>
        <tissue evidence="3">Whole animal</tissue>
    </source>
</reference>
<feature type="domain" description="BPTI/Kunitz inhibitor" evidence="2">
    <location>
        <begin position="243"/>
        <end position="293"/>
    </location>
</feature>
<feature type="domain" description="BPTI/Kunitz inhibitor" evidence="2">
    <location>
        <begin position="566"/>
        <end position="616"/>
    </location>
</feature>
<dbReference type="CDD" id="cd22593">
    <property type="entry name" value="Kunitz_conkunitzin"/>
    <property type="match status" value="7"/>
</dbReference>
<feature type="domain" description="BPTI/Kunitz inhibitor" evidence="2">
    <location>
        <begin position="983"/>
        <end position="1033"/>
    </location>
</feature>
<name>A0ABR1EA61_NECAM</name>
<gene>
    <name evidence="3" type="primary">Necator_chrX.g21346</name>
    <name evidence="3" type="ORF">RB195_021185</name>
</gene>
<sequence>MSSCGSTIICLTDLDMGQMTLTINRSPTQSPCHSLQGFPAWAFSAQEMGSAIRKALSDFRCLAELLPVFTARSSLFLQEWEKYGFVLRGCQYEAVESNASLAPRMGMDSASKMAIKTLIVSINPPKAIIWLSKASTLPTPPPETLRSTTTTTTTELPTPPPETTPEISSTTRFLRPERKQMNKTKFFNPCPSGKPLMNEFNTPISCNYLNQPNGGCPEEYWCHTGATFATSSCCLRTDPSNRCEMRRDTGEGSELVARWYYDKHAKQCRRFLYKGIRGNANNFVTKTQCVDACETTSSIDRANPCRIGNPASHRNRSRIVCGPNDTSSCPRNYYCHFGENPETTACCETSGLTDLCLLALNVGQGKANVKRFYYNTLSKRCTEFMYRGTKGNENNFLTLEKCQDACQKWSNPCPTENFGPRRECSANSTECGVNQWCHLGGSDSTTVCCPGASSDPCSLPVETGEGGIELPRWYADPNDRSCSMQCKPFVYKGTKGNQNNFLTKAACEKQCKRECKSPCGSGEMLMTPTNEPRLCNPTSPCPQSHWCHVGITPEMTVCCSTLPNTCEMPLIKGHGNSYLTRWHFDSKQKKCIKFIYSGEGGNQNMFLTQDDCETICPVYENPCGSGKPLLVGNVPKVCNPSQRCPSTHFCHIGVDSDQNYCCPKNGDPCSQELAVGEGTYSLSRYYFDKETRRCREFTYQGSKGNANNFLNLEDCELVCPVLPNPCELGEPLLNALKEPIICGGEDSCINGYWCHVGGSPETTNCCPGTRRPCDLPLETGQGSETLERWFYDGGIQMCRTFVYKGMKGNSNNFLTKQACRQACKELNPCGYGEPLVGTDDERVLCSGGQKIDTCPRGFYCHVGSSALMTLCCPRNKIDPCDQQVTQGTGGEDLPRWFFDKKQNRCAPFTYGGIGGNENNFISQSTCSETCPVYRNYCPHGIPLIESGQVKACGIDRGCPDGFICHMSTEFSVSVCCQDPVDFCSAPRDPGPCTNYETRYGYNAATDTCVEFQYGGCDGTLNNFRSLQRCTEICCKEYKRKL</sequence>
<dbReference type="Gene3D" id="4.10.410.10">
    <property type="entry name" value="Pancreatic trypsin inhibitor Kunitz domain"/>
    <property type="match status" value="8"/>
</dbReference>
<dbReference type="SMART" id="SM00131">
    <property type="entry name" value="KU"/>
    <property type="match status" value="8"/>
</dbReference>
<proteinExistence type="predicted"/>
<feature type="compositionally biased region" description="Low complexity" evidence="1">
    <location>
        <begin position="144"/>
        <end position="156"/>
    </location>
</feature>
<evidence type="ECO:0000259" key="2">
    <source>
        <dbReference type="PROSITE" id="PS50279"/>
    </source>
</evidence>
<keyword evidence="4" id="KW-1185">Reference proteome</keyword>
<accession>A0ABR1EA61</accession>
<feature type="region of interest" description="Disordered" evidence="1">
    <location>
        <begin position="138"/>
        <end position="170"/>
    </location>
</feature>
<dbReference type="SUPFAM" id="SSF57362">
    <property type="entry name" value="BPTI-like"/>
    <property type="match status" value="8"/>
</dbReference>
<dbReference type="Pfam" id="PF00014">
    <property type="entry name" value="Kunitz_BPTI"/>
    <property type="match status" value="8"/>
</dbReference>
<dbReference type="InterPro" id="IPR053014">
    <property type="entry name" value="Cuticle_assoc_divergent"/>
</dbReference>
<dbReference type="InterPro" id="IPR020901">
    <property type="entry name" value="Prtase_inh_Kunz-CS"/>
</dbReference>
<evidence type="ECO:0000313" key="3">
    <source>
        <dbReference type="EMBL" id="KAK6759443.1"/>
    </source>
</evidence>
<protein>
    <recommendedName>
        <fullName evidence="2">BPTI/Kunitz inhibitor domain-containing protein</fullName>
    </recommendedName>
</protein>
<organism evidence="3 4">
    <name type="scientific">Necator americanus</name>
    <name type="common">Human hookworm</name>
    <dbReference type="NCBI Taxonomy" id="51031"/>
    <lineage>
        <taxon>Eukaryota</taxon>
        <taxon>Metazoa</taxon>
        <taxon>Ecdysozoa</taxon>
        <taxon>Nematoda</taxon>
        <taxon>Chromadorea</taxon>
        <taxon>Rhabditida</taxon>
        <taxon>Rhabditina</taxon>
        <taxon>Rhabditomorpha</taxon>
        <taxon>Strongyloidea</taxon>
        <taxon>Ancylostomatidae</taxon>
        <taxon>Bunostominae</taxon>
        <taxon>Necator</taxon>
    </lineage>
</organism>
<feature type="domain" description="BPTI/Kunitz inhibitor" evidence="2">
    <location>
        <begin position="880"/>
        <end position="930"/>
    </location>
</feature>
<feature type="domain" description="BPTI/Kunitz inhibitor" evidence="2">
    <location>
        <begin position="669"/>
        <end position="719"/>
    </location>
</feature>
<dbReference type="PANTHER" id="PTHR46339:SF2">
    <property type="entry name" value="BPTI_KUNITZ INHIBITOR DOMAIN-CONTAINING PROTEIN"/>
    <property type="match status" value="1"/>
</dbReference>
<dbReference type="CDD" id="cd00109">
    <property type="entry name" value="Kunitz-type"/>
    <property type="match status" value="1"/>
</dbReference>
<dbReference type="PROSITE" id="PS00280">
    <property type="entry name" value="BPTI_KUNITZ_1"/>
    <property type="match status" value="1"/>
</dbReference>
<dbReference type="InterPro" id="IPR002223">
    <property type="entry name" value="Kunitz_BPTI"/>
</dbReference>
<feature type="domain" description="BPTI/Kunitz inhibitor" evidence="2">
    <location>
        <begin position="356"/>
        <end position="406"/>
    </location>
</feature>
<dbReference type="PANTHER" id="PTHR46339">
    <property type="entry name" value="PROTEIN CBG15282-RELATED"/>
    <property type="match status" value="1"/>
</dbReference>